<organism evidence="1">
    <name type="scientific">Capitella teleta</name>
    <name type="common">Polychaete worm</name>
    <dbReference type="NCBI Taxonomy" id="283909"/>
    <lineage>
        <taxon>Eukaryota</taxon>
        <taxon>Metazoa</taxon>
        <taxon>Spiralia</taxon>
        <taxon>Lophotrochozoa</taxon>
        <taxon>Annelida</taxon>
        <taxon>Polychaeta</taxon>
        <taxon>Sedentaria</taxon>
        <taxon>Scolecida</taxon>
        <taxon>Capitellidae</taxon>
        <taxon>Capitella</taxon>
    </lineage>
</organism>
<reference evidence="3" key="1">
    <citation type="submission" date="2012-12" db="EMBL/GenBank/DDBJ databases">
        <authorList>
            <person name="Hellsten U."/>
            <person name="Grimwood J."/>
            <person name="Chapman J.A."/>
            <person name="Shapiro H."/>
            <person name="Aerts A."/>
            <person name="Otillar R.P."/>
            <person name="Terry A.Y."/>
            <person name="Boore J.L."/>
            <person name="Simakov O."/>
            <person name="Marletaz F."/>
            <person name="Cho S.-J."/>
            <person name="Edsinger-Gonzales E."/>
            <person name="Havlak P."/>
            <person name="Kuo D.-H."/>
            <person name="Larsson T."/>
            <person name="Lv J."/>
            <person name="Arendt D."/>
            <person name="Savage R."/>
            <person name="Osoegawa K."/>
            <person name="de Jong P."/>
            <person name="Lindberg D.R."/>
            <person name="Seaver E.C."/>
            <person name="Weisblat D.A."/>
            <person name="Putnam N.H."/>
            <person name="Grigoriev I.V."/>
            <person name="Rokhsar D.S."/>
        </authorList>
    </citation>
    <scope>NUCLEOTIDE SEQUENCE</scope>
    <source>
        <strain evidence="3">I ESC-2004</strain>
    </source>
</reference>
<proteinExistence type="predicted"/>
<evidence type="ECO:0000313" key="2">
    <source>
        <dbReference type="EnsemblMetazoa" id="CapteP186640"/>
    </source>
</evidence>
<protein>
    <submittedName>
        <fullName evidence="1 2">Uncharacterized protein</fullName>
    </submittedName>
</protein>
<dbReference type="AlphaFoldDB" id="R7TWW1"/>
<name>R7TWW1_CAPTE</name>
<evidence type="ECO:0000313" key="1">
    <source>
        <dbReference type="EMBL" id="ELT95921.1"/>
    </source>
</evidence>
<sequence>MAHCIVSNCGTWLDEDDASRGDSDVDFFYFTDDLICLPSTKKEVHHYEALDDVTSPTSSGPATTFTGFQGRSCCDSIRRQFSGCADITKEIELSLFSMKSLELER</sequence>
<dbReference type="Proteomes" id="UP000014760">
    <property type="component" value="Unassembled WGS sequence"/>
</dbReference>
<reference evidence="1 3" key="2">
    <citation type="journal article" date="2013" name="Nature">
        <title>Insights into bilaterian evolution from three spiralian genomes.</title>
        <authorList>
            <person name="Simakov O."/>
            <person name="Marletaz F."/>
            <person name="Cho S.J."/>
            <person name="Edsinger-Gonzales E."/>
            <person name="Havlak P."/>
            <person name="Hellsten U."/>
            <person name="Kuo D.H."/>
            <person name="Larsson T."/>
            <person name="Lv J."/>
            <person name="Arendt D."/>
            <person name="Savage R."/>
            <person name="Osoegawa K."/>
            <person name="de Jong P."/>
            <person name="Grimwood J."/>
            <person name="Chapman J.A."/>
            <person name="Shapiro H."/>
            <person name="Aerts A."/>
            <person name="Otillar R.P."/>
            <person name="Terry A.Y."/>
            <person name="Boore J.L."/>
            <person name="Grigoriev I.V."/>
            <person name="Lindberg D.R."/>
            <person name="Seaver E.C."/>
            <person name="Weisblat D.A."/>
            <person name="Putnam N.H."/>
            <person name="Rokhsar D.S."/>
        </authorList>
    </citation>
    <scope>NUCLEOTIDE SEQUENCE</scope>
    <source>
        <strain evidence="1 3">I ESC-2004</strain>
    </source>
</reference>
<evidence type="ECO:0000313" key="3">
    <source>
        <dbReference type="Proteomes" id="UP000014760"/>
    </source>
</evidence>
<dbReference type="EnsemblMetazoa" id="CapteT186640">
    <property type="protein sequence ID" value="CapteP186640"/>
    <property type="gene ID" value="CapteG186640"/>
</dbReference>
<accession>R7TWW1</accession>
<dbReference type="EMBL" id="AMQN01002337">
    <property type="status" value="NOT_ANNOTATED_CDS"/>
    <property type="molecule type" value="Genomic_DNA"/>
</dbReference>
<dbReference type="HOGENOM" id="CLU_2239138_0_0_1"/>
<keyword evidence="3" id="KW-1185">Reference proteome</keyword>
<dbReference type="EMBL" id="KB308962">
    <property type="protein sequence ID" value="ELT95921.1"/>
    <property type="molecule type" value="Genomic_DNA"/>
</dbReference>
<gene>
    <name evidence="1" type="ORF">CAPTEDRAFT_186640</name>
</gene>
<reference evidence="2" key="3">
    <citation type="submission" date="2015-06" db="UniProtKB">
        <authorList>
            <consortium name="EnsemblMetazoa"/>
        </authorList>
    </citation>
    <scope>IDENTIFICATION</scope>
</reference>